<dbReference type="Proteomes" id="UP001595607">
    <property type="component" value="Unassembled WGS sequence"/>
</dbReference>
<protein>
    <submittedName>
        <fullName evidence="1">Sulfotransferase family 2 domain-containing protein</fullName>
    </submittedName>
</protein>
<dbReference type="RefSeq" id="WP_189572197.1">
    <property type="nucleotide sequence ID" value="NZ_BMXU01000001.1"/>
</dbReference>
<evidence type="ECO:0000313" key="1">
    <source>
        <dbReference type="EMBL" id="MFC3301350.1"/>
    </source>
</evidence>
<name>A0ABV7M9A6_9PROT</name>
<dbReference type="InterPro" id="IPR027417">
    <property type="entry name" value="P-loop_NTPase"/>
</dbReference>
<reference evidence="2" key="1">
    <citation type="journal article" date="2019" name="Int. J. Syst. Evol. Microbiol.">
        <title>The Global Catalogue of Microorganisms (GCM) 10K type strain sequencing project: providing services to taxonomists for standard genome sequencing and annotation.</title>
        <authorList>
            <consortium name="The Broad Institute Genomics Platform"/>
            <consortium name="The Broad Institute Genome Sequencing Center for Infectious Disease"/>
            <person name="Wu L."/>
            <person name="Ma J."/>
        </authorList>
    </citation>
    <scope>NUCLEOTIDE SEQUENCE [LARGE SCALE GENOMIC DNA]</scope>
    <source>
        <strain evidence="2">KCTC 22245</strain>
    </source>
</reference>
<comment type="caution">
    <text evidence="1">The sequence shown here is derived from an EMBL/GenBank/DDBJ whole genome shotgun (WGS) entry which is preliminary data.</text>
</comment>
<gene>
    <name evidence="1" type="ORF">ACFONP_01220</name>
</gene>
<proteinExistence type="predicted"/>
<dbReference type="InterPro" id="IPR005331">
    <property type="entry name" value="Sulfotransferase"/>
</dbReference>
<keyword evidence="2" id="KW-1185">Reference proteome</keyword>
<accession>A0ABV7M9A6</accession>
<dbReference type="Pfam" id="PF03567">
    <property type="entry name" value="Sulfotransfer_2"/>
    <property type="match status" value="1"/>
</dbReference>
<dbReference type="Gene3D" id="3.40.50.300">
    <property type="entry name" value="P-loop containing nucleotide triphosphate hydrolases"/>
    <property type="match status" value="1"/>
</dbReference>
<dbReference type="SUPFAM" id="SSF52540">
    <property type="entry name" value="P-loop containing nucleoside triphosphate hydrolases"/>
    <property type="match status" value="1"/>
</dbReference>
<organism evidence="1 2">
    <name type="scientific">Parvularcula lutaonensis</name>
    <dbReference type="NCBI Taxonomy" id="491923"/>
    <lineage>
        <taxon>Bacteria</taxon>
        <taxon>Pseudomonadati</taxon>
        <taxon>Pseudomonadota</taxon>
        <taxon>Alphaproteobacteria</taxon>
        <taxon>Parvularculales</taxon>
        <taxon>Parvularculaceae</taxon>
        <taxon>Parvularcula</taxon>
    </lineage>
</organism>
<sequence length="261" mass="29425">MILSDDHRFVFLHIPKCAGTAVRRQLEGFDTTDGRFTGMMDHAVLGRIYGTHVPLSVLRQHFPETFERVRTYRSFAIIRDPKERFRSALAQRLREVRGVEFAHAESELVASEAQAVVQELSKGEEMPPAAFIHFLPQHRWVELDGERITDELFPMHAVDRMFDALSAHIGKRVGEPARANETVEHRFPGLIKAARSTNKALREALPEAPYKAILNVAKPLLTKKNGDEAQPVPGGPEVEAFVERYYARDFEIADGLSGLSN</sequence>
<dbReference type="EMBL" id="JBHRVA010000002">
    <property type="protein sequence ID" value="MFC3301350.1"/>
    <property type="molecule type" value="Genomic_DNA"/>
</dbReference>
<evidence type="ECO:0000313" key="2">
    <source>
        <dbReference type="Proteomes" id="UP001595607"/>
    </source>
</evidence>